<organism evidence="2 3">
    <name type="scientific">Kineosporia corallincola</name>
    <dbReference type="NCBI Taxonomy" id="2835133"/>
    <lineage>
        <taxon>Bacteria</taxon>
        <taxon>Bacillati</taxon>
        <taxon>Actinomycetota</taxon>
        <taxon>Actinomycetes</taxon>
        <taxon>Kineosporiales</taxon>
        <taxon>Kineosporiaceae</taxon>
        <taxon>Kineosporia</taxon>
    </lineage>
</organism>
<accession>A0ABS5TJE4</accession>
<keyword evidence="1" id="KW-0472">Membrane</keyword>
<proteinExistence type="predicted"/>
<keyword evidence="3" id="KW-1185">Reference proteome</keyword>
<evidence type="ECO:0000313" key="3">
    <source>
        <dbReference type="Proteomes" id="UP001197247"/>
    </source>
</evidence>
<dbReference type="RefSeq" id="WP_214157244.1">
    <property type="nucleotide sequence ID" value="NZ_JAHBAY010000007.1"/>
</dbReference>
<evidence type="ECO:0008006" key="4">
    <source>
        <dbReference type="Google" id="ProtNLM"/>
    </source>
</evidence>
<evidence type="ECO:0000313" key="2">
    <source>
        <dbReference type="EMBL" id="MBT0770963.1"/>
    </source>
</evidence>
<dbReference type="EMBL" id="JAHBAY010000007">
    <property type="protein sequence ID" value="MBT0770963.1"/>
    <property type="molecule type" value="Genomic_DNA"/>
</dbReference>
<keyword evidence="1" id="KW-1133">Transmembrane helix</keyword>
<comment type="caution">
    <text evidence="2">The sequence shown here is derived from an EMBL/GenBank/DDBJ whole genome shotgun (WGS) entry which is preliminary data.</text>
</comment>
<dbReference type="Proteomes" id="UP001197247">
    <property type="component" value="Unassembled WGS sequence"/>
</dbReference>
<keyword evidence="1" id="KW-0812">Transmembrane</keyword>
<reference evidence="2 3" key="1">
    <citation type="submission" date="2021-05" db="EMBL/GenBank/DDBJ databases">
        <title>Kineosporia and Streptomyces sp. nov. two new marine actinobacteria isolated from Coral.</title>
        <authorList>
            <person name="Buangrab K."/>
            <person name="Sutthacheep M."/>
            <person name="Yeemin T."/>
            <person name="Harunari E."/>
            <person name="Igarashi Y."/>
            <person name="Kanchanasin P."/>
            <person name="Tanasupawat S."/>
            <person name="Phongsopitanun W."/>
        </authorList>
    </citation>
    <scope>NUCLEOTIDE SEQUENCE [LARGE SCALE GENOMIC DNA]</scope>
    <source>
        <strain evidence="2 3">J2-2</strain>
    </source>
</reference>
<gene>
    <name evidence="2" type="ORF">KIH74_18640</name>
</gene>
<sequence length="196" mass="19858">MSDTAAGRRMPVRIVVAGAVAGALLCTGTLWRTTGAMFGDTTTNSSSWSAGSVTVTDDDAGSALFDSTRDGVLTGGQTLTRCILVTYTGSVTSGTRIRLYADASGTLAGQLDLTVDEGTGGSSGDCSGFSPTTPGLYTGTLASFATAASSFASGVGSWEPSATPDSRTYRFTASVRNTVAARNAVASGTFTWEARV</sequence>
<evidence type="ECO:0000256" key="1">
    <source>
        <dbReference type="SAM" id="Phobius"/>
    </source>
</evidence>
<feature type="transmembrane region" description="Helical" evidence="1">
    <location>
        <begin position="12"/>
        <end position="31"/>
    </location>
</feature>
<protein>
    <recommendedName>
        <fullName evidence="4">SipW-cognate class signal peptide</fullName>
    </recommendedName>
</protein>
<name>A0ABS5TJE4_9ACTN</name>